<organism evidence="2 3">
    <name type="scientific">Rickettsia bellii str. RML Mogi</name>
    <dbReference type="NCBI Taxonomy" id="1359194"/>
    <lineage>
        <taxon>Bacteria</taxon>
        <taxon>Pseudomonadati</taxon>
        <taxon>Pseudomonadota</taxon>
        <taxon>Alphaproteobacteria</taxon>
        <taxon>Rickettsiales</taxon>
        <taxon>Rickettsiaceae</taxon>
        <taxon>Rickettsieae</taxon>
        <taxon>Rickettsia</taxon>
        <taxon>belli group</taxon>
    </lineage>
</organism>
<dbReference type="Proteomes" id="UP000033689">
    <property type="component" value="Unassembled WGS sequence"/>
</dbReference>
<evidence type="ECO:0000313" key="3">
    <source>
        <dbReference type="Proteomes" id="UP000033689"/>
    </source>
</evidence>
<keyword evidence="1" id="KW-0732">Signal</keyword>
<dbReference type="RefSeq" id="WP_045799884.1">
    <property type="nucleotide sequence ID" value="NZ_LAOJ01000001.1"/>
</dbReference>
<dbReference type="Gene3D" id="2.40.160.20">
    <property type="match status" value="1"/>
</dbReference>
<dbReference type="AlphaFoldDB" id="A0A0F3QMY0"/>
<proteinExistence type="predicted"/>
<dbReference type="SUPFAM" id="SSF56925">
    <property type="entry name" value="OMPA-like"/>
    <property type="match status" value="1"/>
</dbReference>
<protein>
    <submittedName>
        <fullName evidence="2">Putative adhesin</fullName>
    </submittedName>
</protein>
<evidence type="ECO:0000313" key="2">
    <source>
        <dbReference type="EMBL" id="KJV92809.1"/>
    </source>
</evidence>
<feature type="signal peptide" evidence="1">
    <location>
        <begin position="1"/>
        <end position="22"/>
    </location>
</feature>
<comment type="caution">
    <text evidence="2">The sequence shown here is derived from an EMBL/GenBank/DDBJ whole genome shotgun (WGS) entry which is preliminary data.</text>
</comment>
<reference evidence="2 3" key="1">
    <citation type="submission" date="2015-02" db="EMBL/GenBank/DDBJ databases">
        <title>Genome Sequencing of Rickettsiales.</title>
        <authorList>
            <person name="Daugherty S.C."/>
            <person name="Su Q."/>
            <person name="Abolude K."/>
            <person name="Beier-Sexton M."/>
            <person name="Carlyon J.A."/>
            <person name="Carter R."/>
            <person name="Day N.P."/>
            <person name="Dumler S.J."/>
            <person name="Dyachenko V."/>
            <person name="Godinez A."/>
            <person name="Kurtti T.J."/>
            <person name="Lichay M."/>
            <person name="Mullins K.E."/>
            <person name="Ott S."/>
            <person name="Pappas-Brown V."/>
            <person name="Paris D.H."/>
            <person name="Patel P."/>
            <person name="Richards A.L."/>
            <person name="Sadzewicz L."/>
            <person name="Sears K."/>
            <person name="Seidman D."/>
            <person name="Sengamalay N."/>
            <person name="Stenos J."/>
            <person name="Tallon L.J."/>
            <person name="Vincent G."/>
            <person name="Fraser C.M."/>
            <person name="Munderloh U."/>
            <person name="Dunning-Hotopp J.C."/>
        </authorList>
    </citation>
    <scope>NUCLEOTIDE SEQUENCE [LARGE SCALE GENOMIC DNA]</scope>
    <source>
        <strain evidence="2 3">RML Mogi</strain>
    </source>
</reference>
<gene>
    <name evidence="2" type="ORF">RBEMOGI_1446</name>
</gene>
<sequence length="228" mass="23982">MKKLLLIAATSATVLSSALSFADCGNDSWYLRVDAGAAMFNKEKDNQTGLKLKSNTAFTGDIGVGNYIAENFRADLTLGTTFSGKLKKSGAVSSLGGANISASHKPNITRLLINGYVDLSNFEMFDVFAGAGIGASMLKEKVSFSGINSGATVSTSYSSKNTTNLAYKLTLGASSQISDGVKAELAYSWISDGKTKGGNVNLFGLGNKQVKGIRYQSHNLTAGLRFDI</sequence>
<evidence type="ECO:0000256" key="1">
    <source>
        <dbReference type="SAM" id="SignalP"/>
    </source>
</evidence>
<accession>A0A0F3QMY0</accession>
<feature type="chain" id="PRO_5002465691" evidence="1">
    <location>
        <begin position="23"/>
        <end position="228"/>
    </location>
</feature>
<dbReference type="InterPro" id="IPR011250">
    <property type="entry name" value="OMP/PagP_B-barrel"/>
</dbReference>
<dbReference type="EMBL" id="LAOJ01000001">
    <property type="protein sequence ID" value="KJV92809.1"/>
    <property type="molecule type" value="Genomic_DNA"/>
</dbReference>
<dbReference type="PATRIC" id="fig|1359194.3.peg.1475"/>
<dbReference type="STRING" id="33990.A3306_02950"/>
<name>A0A0F3QMY0_RICBE</name>